<dbReference type="InterPro" id="IPR001841">
    <property type="entry name" value="Znf_RING"/>
</dbReference>
<dbReference type="InterPro" id="IPR051652">
    <property type="entry name" value="MDM2_MDM4_MUL1"/>
</dbReference>
<dbReference type="GO" id="GO:0016567">
    <property type="term" value="P:protein ubiquitination"/>
    <property type="evidence" value="ECO:0007669"/>
    <property type="project" value="TreeGrafter"/>
</dbReference>
<organism evidence="6 7">
    <name type="scientific">Adineta steineri</name>
    <dbReference type="NCBI Taxonomy" id="433720"/>
    <lineage>
        <taxon>Eukaryota</taxon>
        <taxon>Metazoa</taxon>
        <taxon>Spiralia</taxon>
        <taxon>Gnathifera</taxon>
        <taxon>Rotifera</taxon>
        <taxon>Eurotatoria</taxon>
        <taxon>Bdelloidea</taxon>
        <taxon>Adinetida</taxon>
        <taxon>Adinetidae</taxon>
        <taxon>Adineta</taxon>
    </lineage>
</organism>
<dbReference type="SUPFAM" id="SSF57850">
    <property type="entry name" value="RING/U-box"/>
    <property type="match status" value="1"/>
</dbReference>
<protein>
    <recommendedName>
        <fullName evidence="5">RING-type domain-containing protein</fullName>
    </recommendedName>
</protein>
<dbReference type="PROSITE" id="PS50089">
    <property type="entry name" value="ZF_RING_2"/>
    <property type="match status" value="1"/>
</dbReference>
<dbReference type="Proteomes" id="UP000663844">
    <property type="component" value="Unassembled WGS sequence"/>
</dbReference>
<reference evidence="6" key="1">
    <citation type="submission" date="2021-02" db="EMBL/GenBank/DDBJ databases">
        <authorList>
            <person name="Nowell W R."/>
        </authorList>
    </citation>
    <scope>NUCLEOTIDE SEQUENCE</scope>
</reference>
<keyword evidence="2 4" id="KW-0863">Zinc-finger</keyword>
<keyword evidence="1" id="KW-0479">Metal-binding</keyword>
<accession>A0A820JED3</accession>
<keyword evidence="3" id="KW-0862">Zinc</keyword>
<evidence type="ECO:0000256" key="3">
    <source>
        <dbReference type="ARBA" id="ARBA00022833"/>
    </source>
</evidence>
<dbReference type="PANTHER" id="PTHR12183:SF32">
    <property type="entry name" value="MITOCHONDRIAL E3 UBIQUITIN PROTEIN LIGASE 1"/>
    <property type="match status" value="1"/>
</dbReference>
<evidence type="ECO:0000313" key="6">
    <source>
        <dbReference type="EMBL" id="CAF4325865.1"/>
    </source>
</evidence>
<dbReference type="AlphaFoldDB" id="A0A820JED3"/>
<dbReference type="Gene3D" id="3.30.40.10">
    <property type="entry name" value="Zinc/RING finger domain, C3HC4 (zinc finger)"/>
    <property type="match status" value="1"/>
</dbReference>
<dbReference type="InterPro" id="IPR013083">
    <property type="entry name" value="Znf_RING/FYVE/PHD"/>
</dbReference>
<dbReference type="SMART" id="SM00184">
    <property type="entry name" value="RING"/>
    <property type="match status" value="1"/>
</dbReference>
<dbReference type="PANTHER" id="PTHR12183">
    <property type="entry name" value="MITOCHONDRIAL UBIQUITIN LIGASE ACTIVATOR OF NFKB 1"/>
    <property type="match status" value="1"/>
</dbReference>
<feature type="domain" description="RING-type" evidence="5">
    <location>
        <begin position="164"/>
        <end position="203"/>
    </location>
</feature>
<name>A0A820JED3_9BILA</name>
<evidence type="ECO:0000313" key="7">
    <source>
        <dbReference type="Proteomes" id="UP000663844"/>
    </source>
</evidence>
<evidence type="ECO:0000259" key="5">
    <source>
        <dbReference type="PROSITE" id="PS50089"/>
    </source>
</evidence>
<evidence type="ECO:0000256" key="2">
    <source>
        <dbReference type="ARBA" id="ARBA00022771"/>
    </source>
</evidence>
<sequence>MNNQNEVRGGYLLFQMIDLKKDQNDQSFRINTSWDTLEVITQINEQDLQFSKQIDSFTHSGIRKAILLVRYTKFIKRYLKVRQASATPDIMDEYQTMRRQFPRLVEYFQQEMLILNDQSLYEEEYRHLLDIAQRDDIPLNQNLRQPQTTNTATSTMATTTGDRCCICLTNKSSVILFSCGHKCLCNDCADQQQEQLTRCPLCRQDVMLNQ</sequence>
<dbReference type="Pfam" id="PF13920">
    <property type="entry name" value="zf-C3HC4_3"/>
    <property type="match status" value="1"/>
</dbReference>
<comment type="caution">
    <text evidence="6">The sequence shown here is derived from an EMBL/GenBank/DDBJ whole genome shotgun (WGS) entry which is preliminary data.</text>
</comment>
<dbReference type="GO" id="GO:0008270">
    <property type="term" value="F:zinc ion binding"/>
    <property type="evidence" value="ECO:0007669"/>
    <property type="project" value="UniProtKB-KW"/>
</dbReference>
<evidence type="ECO:0000256" key="4">
    <source>
        <dbReference type="PROSITE-ProRule" id="PRU00175"/>
    </source>
</evidence>
<dbReference type="GO" id="GO:0004842">
    <property type="term" value="F:ubiquitin-protein transferase activity"/>
    <property type="evidence" value="ECO:0007669"/>
    <property type="project" value="TreeGrafter"/>
</dbReference>
<evidence type="ECO:0000256" key="1">
    <source>
        <dbReference type="ARBA" id="ARBA00022723"/>
    </source>
</evidence>
<proteinExistence type="predicted"/>
<gene>
    <name evidence="6" type="ORF">OXD698_LOCUS47425</name>
</gene>
<dbReference type="EMBL" id="CAJOAZ010018412">
    <property type="protein sequence ID" value="CAF4325865.1"/>
    <property type="molecule type" value="Genomic_DNA"/>
</dbReference>